<dbReference type="PROSITE" id="PS00589">
    <property type="entry name" value="PTS_HPR_SER"/>
    <property type="match status" value="1"/>
</dbReference>
<dbReference type="KEGG" id="nav:JQS30_02405"/>
<keyword evidence="5" id="KW-0598">Phosphotransferase system</keyword>
<dbReference type="InterPro" id="IPR035895">
    <property type="entry name" value="HPr-like_sf"/>
</dbReference>
<dbReference type="NCBIfam" id="TIGR01003">
    <property type="entry name" value="PTS_HPr_family"/>
    <property type="match status" value="1"/>
</dbReference>
<evidence type="ECO:0000256" key="5">
    <source>
        <dbReference type="ARBA" id="ARBA00022683"/>
    </source>
</evidence>
<dbReference type="Pfam" id="PF00381">
    <property type="entry name" value="PTS-HPr"/>
    <property type="match status" value="1"/>
</dbReference>
<evidence type="ECO:0000259" key="6">
    <source>
        <dbReference type="PROSITE" id="PS51350"/>
    </source>
</evidence>
<evidence type="ECO:0000313" key="8">
    <source>
        <dbReference type="Proteomes" id="UP000662939"/>
    </source>
</evidence>
<dbReference type="CDD" id="cd00367">
    <property type="entry name" value="PTS-HPr_like"/>
    <property type="match status" value="1"/>
</dbReference>
<proteinExistence type="predicted"/>
<dbReference type="InterPro" id="IPR002114">
    <property type="entry name" value="PTS_HPr_Ser_P_site"/>
</dbReference>
<dbReference type="GO" id="GO:0005737">
    <property type="term" value="C:cytoplasm"/>
    <property type="evidence" value="ECO:0007669"/>
    <property type="project" value="UniProtKB-SubCell"/>
</dbReference>
<dbReference type="PROSITE" id="PS51350">
    <property type="entry name" value="PTS_HPR_DOM"/>
    <property type="match status" value="1"/>
</dbReference>
<evidence type="ECO:0000256" key="3">
    <source>
        <dbReference type="ARBA" id="ARBA00020422"/>
    </source>
</evidence>
<keyword evidence="8" id="KW-1185">Reference proteome</keyword>
<protein>
    <recommendedName>
        <fullName evidence="3">Phosphocarrier protein HPr</fullName>
    </recommendedName>
</protein>
<gene>
    <name evidence="7" type="ORF">JQS30_02405</name>
</gene>
<evidence type="ECO:0000256" key="1">
    <source>
        <dbReference type="ARBA" id="ARBA00003681"/>
    </source>
</evidence>
<dbReference type="AlphaFoldDB" id="A0A895XQ00"/>
<organism evidence="7 8">
    <name type="scientific">Natronoglycomyces albus</name>
    <dbReference type="NCBI Taxonomy" id="2811108"/>
    <lineage>
        <taxon>Bacteria</taxon>
        <taxon>Bacillati</taxon>
        <taxon>Actinomycetota</taxon>
        <taxon>Actinomycetes</taxon>
        <taxon>Glycomycetales</taxon>
        <taxon>Glycomycetaceae</taxon>
        <taxon>Natronoglycomyces</taxon>
    </lineage>
</organism>
<dbReference type="EMBL" id="CP070496">
    <property type="protein sequence ID" value="QSB05802.1"/>
    <property type="molecule type" value="Genomic_DNA"/>
</dbReference>
<dbReference type="PROSITE" id="PS00369">
    <property type="entry name" value="PTS_HPR_HIS"/>
    <property type="match status" value="1"/>
</dbReference>
<dbReference type="Gene3D" id="3.30.1340.10">
    <property type="entry name" value="HPr-like"/>
    <property type="match status" value="1"/>
</dbReference>
<name>A0A895XQ00_9ACTN</name>
<reference evidence="7" key="1">
    <citation type="submission" date="2021-02" db="EMBL/GenBank/DDBJ databases">
        <title>Natronoglycomyces albus gen. nov., sp. nov, a haloalkaliphilic actinobacterium from a soda solonchak soil.</title>
        <authorList>
            <person name="Sorokin D.Y."/>
            <person name="Khijniak T.V."/>
            <person name="Zakharycheva A.P."/>
            <person name="Boueva O.V."/>
            <person name="Ariskina E.V."/>
            <person name="Hahnke R.L."/>
            <person name="Bunk B."/>
            <person name="Sproer C."/>
            <person name="Schumann P."/>
            <person name="Evtushenko L.I."/>
            <person name="Kublanov I.V."/>
        </authorList>
    </citation>
    <scope>NUCLEOTIDE SEQUENCE</scope>
    <source>
        <strain evidence="7">DSM 106290</strain>
    </source>
</reference>
<feature type="domain" description="HPr" evidence="6">
    <location>
        <begin position="2"/>
        <end position="83"/>
    </location>
</feature>
<evidence type="ECO:0000256" key="4">
    <source>
        <dbReference type="ARBA" id="ARBA00022490"/>
    </source>
</evidence>
<comment type="function">
    <text evidence="1">General (non sugar-specific) component of the phosphoenolpyruvate-dependent sugar phosphotransferase system (sugar PTS). This major carbohydrate active-transport system catalyzes the phosphorylation of incoming sugar substrates concomitantly with their translocation across the cell membrane. The phosphoryl group from phosphoenolpyruvate (PEP) is transferred to the phosphoryl carrier protein HPr by enzyme I. Phospho-HPr then transfers it to the PTS EIIA domain.</text>
</comment>
<dbReference type="Proteomes" id="UP000662939">
    <property type="component" value="Chromosome"/>
</dbReference>
<dbReference type="SUPFAM" id="SSF55594">
    <property type="entry name" value="HPr-like"/>
    <property type="match status" value="1"/>
</dbReference>
<dbReference type="PANTHER" id="PTHR33705">
    <property type="entry name" value="PHOSPHOCARRIER PROTEIN HPR"/>
    <property type="match status" value="1"/>
</dbReference>
<dbReference type="RefSeq" id="WP_213171814.1">
    <property type="nucleotide sequence ID" value="NZ_CP070496.1"/>
</dbReference>
<dbReference type="InterPro" id="IPR000032">
    <property type="entry name" value="HPr-like"/>
</dbReference>
<comment type="subcellular location">
    <subcellularLocation>
        <location evidence="2">Cytoplasm</location>
    </subcellularLocation>
</comment>
<sequence>MMAQREIKVALEVGLHARPAAQFVQLAAASDSEVTVAKAGGEAVNAKSMLSVLSLDVRHGDTITITTDDAEALGHIEELVTSA</sequence>
<evidence type="ECO:0000256" key="2">
    <source>
        <dbReference type="ARBA" id="ARBA00004496"/>
    </source>
</evidence>
<dbReference type="InterPro" id="IPR001020">
    <property type="entry name" value="PTS_HPr_His_P_site"/>
</dbReference>
<evidence type="ECO:0000313" key="7">
    <source>
        <dbReference type="EMBL" id="QSB05802.1"/>
    </source>
</evidence>
<accession>A0A895XQ00</accession>
<dbReference type="PANTHER" id="PTHR33705:SF2">
    <property type="entry name" value="PHOSPHOCARRIER PROTEIN NPR"/>
    <property type="match status" value="1"/>
</dbReference>
<dbReference type="PRINTS" id="PR00107">
    <property type="entry name" value="PHOSPHOCPHPR"/>
</dbReference>
<dbReference type="GO" id="GO:0009401">
    <property type="term" value="P:phosphoenolpyruvate-dependent sugar phosphotransferase system"/>
    <property type="evidence" value="ECO:0007669"/>
    <property type="project" value="UniProtKB-KW"/>
</dbReference>
<keyword evidence="4" id="KW-0963">Cytoplasm</keyword>
<dbReference type="InterPro" id="IPR050399">
    <property type="entry name" value="HPr"/>
</dbReference>